<comment type="caution">
    <text evidence="3">The sequence shown here is derived from an EMBL/GenBank/DDBJ whole genome shotgun (WGS) entry which is preliminary data.</text>
</comment>
<proteinExistence type="predicted"/>
<gene>
    <name evidence="3" type="ORF">J1N35_029711</name>
</gene>
<reference evidence="3 4" key="1">
    <citation type="journal article" date="2021" name="Plant Biotechnol. J.">
        <title>Multi-omics assisted identification of the key and species-specific regulatory components of drought-tolerant mechanisms in Gossypium stocksii.</title>
        <authorList>
            <person name="Yu D."/>
            <person name="Ke L."/>
            <person name="Zhang D."/>
            <person name="Wu Y."/>
            <person name="Sun Y."/>
            <person name="Mei J."/>
            <person name="Sun J."/>
            <person name="Sun Y."/>
        </authorList>
    </citation>
    <scope>NUCLEOTIDE SEQUENCE [LARGE SCALE GENOMIC DNA]</scope>
    <source>
        <strain evidence="4">cv. E1</strain>
        <tissue evidence="3">Leaf</tissue>
    </source>
</reference>
<dbReference type="OrthoDB" id="1728517at2759"/>
<keyword evidence="4" id="KW-1185">Reference proteome</keyword>
<dbReference type="GO" id="GO:0046983">
    <property type="term" value="F:protein dimerization activity"/>
    <property type="evidence" value="ECO:0007669"/>
    <property type="project" value="InterPro"/>
</dbReference>
<organism evidence="3 4">
    <name type="scientific">Gossypium stocksii</name>
    <dbReference type="NCBI Taxonomy" id="47602"/>
    <lineage>
        <taxon>Eukaryota</taxon>
        <taxon>Viridiplantae</taxon>
        <taxon>Streptophyta</taxon>
        <taxon>Embryophyta</taxon>
        <taxon>Tracheophyta</taxon>
        <taxon>Spermatophyta</taxon>
        <taxon>Magnoliopsida</taxon>
        <taxon>eudicotyledons</taxon>
        <taxon>Gunneridae</taxon>
        <taxon>Pentapetalae</taxon>
        <taxon>rosids</taxon>
        <taxon>malvids</taxon>
        <taxon>Malvales</taxon>
        <taxon>Malvaceae</taxon>
        <taxon>Malvoideae</taxon>
        <taxon>Gossypium</taxon>
    </lineage>
</organism>
<keyword evidence="1" id="KW-0732">Signal</keyword>
<dbReference type="InterPro" id="IPR012337">
    <property type="entry name" value="RNaseH-like_sf"/>
</dbReference>
<dbReference type="Proteomes" id="UP000828251">
    <property type="component" value="Unassembled WGS sequence"/>
</dbReference>
<evidence type="ECO:0000259" key="2">
    <source>
        <dbReference type="Pfam" id="PF05699"/>
    </source>
</evidence>
<feature type="signal peptide" evidence="1">
    <location>
        <begin position="1"/>
        <end position="20"/>
    </location>
</feature>
<evidence type="ECO:0000313" key="3">
    <source>
        <dbReference type="EMBL" id="KAH1064724.1"/>
    </source>
</evidence>
<accession>A0A9D3UZG5</accession>
<evidence type="ECO:0000313" key="4">
    <source>
        <dbReference type="Proteomes" id="UP000828251"/>
    </source>
</evidence>
<dbReference type="AlphaFoldDB" id="A0A9D3UZG5"/>
<protein>
    <recommendedName>
        <fullName evidence="2">HAT C-terminal dimerisation domain-containing protein</fullName>
    </recommendedName>
</protein>
<dbReference type="PANTHER" id="PTHR45749:SF37">
    <property type="entry name" value="OS05G0311600 PROTEIN"/>
    <property type="match status" value="1"/>
</dbReference>
<evidence type="ECO:0000256" key="1">
    <source>
        <dbReference type="SAM" id="SignalP"/>
    </source>
</evidence>
<dbReference type="PANTHER" id="PTHR45749">
    <property type="match status" value="1"/>
</dbReference>
<dbReference type="InterPro" id="IPR008906">
    <property type="entry name" value="HATC_C_dom"/>
</dbReference>
<sequence>MYPLIDRLIRLILTLPVLTASSERAFSAMKIVKTRLRSKMKDDFLRSSLVMYIEKEIAEKFDVNEIIDDFSEPPFLKFLGSAPTHHLRPSLHTIWGLKYPPSPTHHAVSNATHNR</sequence>
<dbReference type="Pfam" id="PF05699">
    <property type="entry name" value="Dimer_Tnp_hAT"/>
    <property type="match status" value="1"/>
</dbReference>
<feature type="chain" id="PRO_5039258429" description="HAT C-terminal dimerisation domain-containing protein" evidence="1">
    <location>
        <begin position="21"/>
        <end position="115"/>
    </location>
</feature>
<name>A0A9D3UZG5_9ROSI</name>
<dbReference type="EMBL" id="JAIQCV010000009">
    <property type="protein sequence ID" value="KAH1064724.1"/>
    <property type="molecule type" value="Genomic_DNA"/>
</dbReference>
<dbReference type="SUPFAM" id="SSF53098">
    <property type="entry name" value="Ribonuclease H-like"/>
    <property type="match status" value="1"/>
</dbReference>
<feature type="domain" description="HAT C-terminal dimerisation" evidence="2">
    <location>
        <begin position="2"/>
        <end position="56"/>
    </location>
</feature>